<dbReference type="GO" id="GO:0008270">
    <property type="term" value="F:zinc ion binding"/>
    <property type="evidence" value="ECO:0007669"/>
    <property type="project" value="UniProtKB-KW"/>
</dbReference>
<feature type="region of interest" description="Disordered" evidence="5">
    <location>
        <begin position="771"/>
        <end position="917"/>
    </location>
</feature>
<reference evidence="8 9" key="1">
    <citation type="journal article" date="2019" name="Sci. Rep.">
        <title>A high-quality genome of Eragrostis curvula grass provides insights into Poaceae evolution and supports new strategies to enhance forage quality.</title>
        <authorList>
            <person name="Carballo J."/>
            <person name="Santos B.A.C.M."/>
            <person name="Zappacosta D."/>
            <person name="Garbus I."/>
            <person name="Selva J.P."/>
            <person name="Gallo C.A."/>
            <person name="Diaz A."/>
            <person name="Albertini E."/>
            <person name="Caccamo M."/>
            <person name="Echenique V."/>
        </authorList>
    </citation>
    <scope>NUCLEOTIDE SEQUENCE [LARGE SCALE GENOMIC DNA]</scope>
    <source>
        <strain evidence="9">cv. Victoria</strain>
        <tissue evidence="8">Leaf</tissue>
    </source>
</reference>
<feature type="region of interest" description="Disordered" evidence="5">
    <location>
        <begin position="707"/>
        <end position="750"/>
    </location>
</feature>
<dbReference type="SMART" id="SM00292">
    <property type="entry name" value="BRCT"/>
    <property type="match status" value="4"/>
</dbReference>
<gene>
    <name evidence="8" type="ORF">EJB05_10414</name>
</gene>
<feature type="region of interest" description="Disordered" evidence="5">
    <location>
        <begin position="409"/>
        <end position="562"/>
    </location>
</feature>
<dbReference type="InterPro" id="IPR044254">
    <property type="entry name" value="At4g02110-like"/>
</dbReference>
<protein>
    <recommendedName>
        <fullName evidence="10">BRCT domain-containing protein</fullName>
    </recommendedName>
</protein>
<dbReference type="SMART" id="SM00249">
    <property type="entry name" value="PHD"/>
    <property type="match status" value="1"/>
</dbReference>
<name>A0A5J9VLK4_9POAL</name>
<feature type="domain" description="BRCT" evidence="7">
    <location>
        <begin position="1078"/>
        <end position="1169"/>
    </location>
</feature>
<evidence type="ECO:0000256" key="1">
    <source>
        <dbReference type="ARBA" id="ARBA00022723"/>
    </source>
</evidence>
<dbReference type="Gene3D" id="3.40.50.10190">
    <property type="entry name" value="BRCT domain"/>
    <property type="match status" value="4"/>
</dbReference>
<evidence type="ECO:0008006" key="10">
    <source>
        <dbReference type="Google" id="ProtNLM"/>
    </source>
</evidence>
<evidence type="ECO:0000313" key="9">
    <source>
        <dbReference type="Proteomes" id="UP000324897"/>
    </source>
</evidence>
<evidence type="ECO:0000259" key="7">
    <source>
        <dbReference type="PROSITE" id="PS50172"/>
    </source>
</evidence>
<accession>A0A5J9VLK4</accession>
<evidence type="ECO:0000256" key="4">
    <source>
        <dbReference type="PROSITE-ProRule" id="PRU00146"/>
    </source>
</evidence>
<evidence type="ECO:0000313" key="8">
    <source>
        <dbReference type="EMBL" id="TVU37119.1"/>
    </source>
</evidence>
<dbReference type="PANTHER" id="PTHR47181:SF6">
    <property type="entry name" value="BRCT DOMAIN-CONTAINING PROTEIN"/>
    <property type="match status" value="1"/>
</dbReference>
<feature type="compositionally biased region" description="Polar residues" evidence="5">
    <location>
        <begin position="551"/>
        <end position="562"/>
    </location>
</feature>
<keyword evidence="9" id="KW-1185">Reference proteome</keyword>
<dbReference type="Pfam" id="PF00628">
    <property type="entry name" value="PHD"/>
    <property type="match status" value="1"/>
</dbReference>
<keyword evidence="2 4" id="KW-0863">Zinc-finger</keyword>
<sequence>MPPYSDEDGADPHIFDGVRFALVGFDGVSGSQYRLELQRAGGTDAGDWKGDCTHVIVFDLLYDHEVCVAARKDGKKVVTEQWVDDSLDLGELADANRVLYEPLRGSGAIPGSESLVICLTGYQKDMREYIMKLVSLMGATFSRPLKANEVTHLICYKFEGEKYDIAKQVNVKLVNHRWLEDCLKAWEILPIDNYMKSSWEVEIMEAEAKDSEDETEDAGRGSSSIRRIGRSNPVTDIRTRTHFDSDVNAPTRGPTITSSNAEGAAGRHSVTLEQNKNVDDASTKSFDIRADSGNALDTNDVTVSVHIDAHNSTSPHIGPSENDEGPANQITGDAAADDHNRAPETRATALCAPSVHGSIPAPIQVDNIENIGGNCLQNSNQVAAKNVPWPNSSKENFSGKKILASELSRKADQKDDGHTPDLKSTVPQPYAEEKLKLCESNVRTEGNSTSRNNHMLGYSRKRSSKSVSPDANLRSALQTASPQSSEGNTSRVDFNTPPRKHDQDLSKSADARSLQETVVTHVGRSRDALAQRRKSILSSASPKQPSGDPDSGTSEVSSLISNKKSAFEGPAVSNLDRPSAECTKVDGHLNSGPTLNFTEKQISGSFKSNLLSSRRTSLKLVSSAEAKKLSENSSNDKEKAPALHRAMTEKGCAIRPSVNSEDINQSSGVSLRIEDIEMSDAEQVNNTEVAAPNSELDKVVSHQSLEAGPKDIPVSPVANGDSTTPSKVSTSRVRNAGTKRSRSGSCKTSAEFAKLKPKVAASKHMHDKALSHGNVDDQQGDKCSSRNAAESTPLSSEEIMNGEPRNEVSKAILANVIPEKNMREDHKKLPSSASAVENLENSSQRVSNSVARNSVAKGPQTADDKMADSPIVDKSETMSLKSNFKEVVPPENGETYPKRLSSSASADDPEICTANKVPNGRARKVVAKRKLSAVQKQKSGSERCKAAGDSLTEDKVVLSERAAQSSRNAGRLTVDQDLPNTNRDKRNDPVGSFCRDAMVDRSKQVQGSKLRSNKRQKIVGVVDGSADHDKENIPVGGDLTSKTKFGNNNIISKSITKALPSGKVLHNDDSMVKGNDCGISNVLEPTWFILSGHRLLRKEYMSILKRLKGRVCRHSHHWSFQATHLVTTELRRTEKFFAAAAAGRWILKPEYLTACNNAGKFLEEEPFEWHGHGLNSSETISLDAPRKWRQQKQRTGHGAFYGMQIIVYGECIAPTLDTLKRAIRSGDGTVLATSPPYTRFLKSNVDFAVVSEGMPRVDGWIQEFMRHNIPCITADYLVEYVCKPGHPLTKHVLYNMHDLAEKSLQKLMKHQHDGIGADTGEASEGYEADLSCSACGSNDRDRLMLKCGSDGNPAGCGVTVHVDCCNPPVEAAAVPAGNWLCPKCDEPKPAKKAKKTAKARVLK</sequence>
<feature type="region of interest" description="Disordered" evidence="5">
    <location>
        <begin position="960"/>
        <end position="990"/>
    </location>
</feature>
<feature type="compositionally biased region" description="Basic and acidic residues" evidence="5">
    <location>
        <begin position="939"/>
        <end position="949"/>
    </location>
</feature>
<organism evidence="8 9">
    <name type="scientific">Eragrostis curvula</name>
    <name type="common">weeping love grass</name>
    <dbReference type="NCBI Taxonomy" id="38414"/>
    <lineage>
        <taxon>Eukaryota</taxon>
        <taxon>Viridiplantae</taxon>
        <taxon>Streptophyta</taxon>
        <taxon>Embryophyta</taxon>
        <taxon>Tracheophyta</taxon>
        <taxon>Spermatophyta</taxon>
        <taxon>Magnoliopsida</taxon>
        <taxon>Liliopsida</taxon>
        <taxon>Poales</taxon>
        <taxon>Poaceae</taxon>
        <taxon>PACMAD clade</taxon>
        <taxon>Chloridoideae</taxon>
        <taxon>Eragrostideae</taxon>
        <taxon>Eragrostidinae</taxon>
        <taxon>Eragrostis</taxon>
    </lineage>
</organism>
<feature type="compositionally biased region" description="Polar residues" evidence="5">
    <location>
        <begin position="785"/>
        <end position="795"/>
    </location>
</feature>
<evidence type="ECO:0000259" key="6">
    <source>
        <dbReference type="PROSITE" id="PS50016"/>
    </source>
</evidence>
<evidence type="ECO:0000256" key="5">
    <source>
        <dbReference type="SAM" id="MobiDB-lite"/>
    </source>
</evidence>
<keyword evidence="3" id="KW-0862">Zinc</keyword>
<dbReference type="Gene3D" id="3.30.40.10">
    <property type="entry name" value="Zinc/RING finger domain, C3HC4 (zinc finger)"/>
    <property type="match status" value="1"/>
</dbReference>
<dbReference type="EMBL" id="RWGY01000007">
    <property type="protein sequence ID" value="TVU37119.1"/>
    <property type="molecule type" value="Genomic_DNA"/>
</dbReference>
<proteinExistence type="predicted"/>
<dbReference type="Proteomes" id="UP000324897">
    <property type="component" value="Chromosome 4"/>
</dbReference>
<dbReference type="InterPro" id="IPR001357">
    <property type="entry name" value="BRCT_dom"/>
</dbReference>
<feature type="compositionally biased region" description="Polar residues" evidence="5">
    <location>
        <begin position="441"/>
        <end position="453"/>
    </location>
</feature>
<dbReference type="PROSITE" id="PS50172">
    <property type="entry name" value="BRCT"/>
    <property type="match status" value="3"/>
</dbReference>
<feature type="region of interest" description="Disordered" evidence="5">
    <location>
        <begin position="930"/>
        <end position="949"/>
    </location>
</feature>
<evidence type="ECO:0000256" key="3">
    <source>
        <dbReference type="ARBA" id="ARBA00022833"/>
    </source>
</evidence>
<dbReference type="PANTHER" id="PTHR47181">
    <property type="entry name" value="BRCA1 C TERMINUS DOMAIN CONTAINING PROTEIN, EXPRESSED"/>
    <property type="match status" value="1"/>
</dbReference>
<comment type="caution">
    <text evidence="8">The sequence shown here is derived from an EMBL/GenBank/DDBJ whole genome shotgun (WGS) entry which is preliminary data.</text>
</comment>
<feature type="compositionally biased region" description="Basic and acidic residues" evidence="5">
    <location>
        <begin position="862"/>
        <end position="876"/>
    </location>
</feature>
<feature type="domain" description="BRCT" evidence="7">
    <location>
        <begin position="10"/>
        <end position="100"/>
    </location>
</feature>
<feature type="compositionally biased region" description="Acidic residues" evidence="5">
    <location>
        <begin position="206"/>
        <end position="216"/>
    </location>
</feature>
<dbReference type="InterPro" id="IPR013083">
    <property type="entry name" value="Znf_RING/FYVE/PHD"/>
</dbReference>
<feature type="region of interest" description="Disordered" evidence="5">
    <location>
        <begin position="206"/>
        <end position="278"/>
    </location>
</feature>
<dbReference type="InterPro" id="IPR001965">
    <property type="entry name" value="Znf_PHD"/>
</dbReference>
<dbReference type="Pfam" id="PF12738">
    <property type="entry name" value="PTCB-BRCT"/>
    <property type="match status" value="1"/>
</dbReference>
<dbReference type="InterPro" id="IPR036420">
    <property type="entry name" value="BRCT_dom_sf"/>
</dbReference>
<dbReference type="SUPFAM" id="SSF57903">
    <property type="entry name" value="FYVE/PHD zinc finger"/>
    <property type="match status" value="1"/>
</dbReference>
<feature type="region of interest" description="Disordered" evidence="5">
    <location>
        <begin position="311"/>
        <end position="337"/>
    </location>
</feature>
<dbReference type="PROSITE" id="PS50016">
    <property type="entry name" value="ZF_PHD_2"/>
    <property type="match status" value="1"/>
</dbReference>
<feature type="compositionally biased region" description="Basic and acidic residues" evidence="5">
    <location>
        <begin position="409"/>
        <end position="421"/>
    </location>
</feature>
<dbReference type="SUPFAM" id="SSF52113">
    <property type="entry name" value="BRCT domain"/>
    <property type="match status" value="3"/>
</dbReference>
<dbReference type="OrthoDB" id="1935339at2759"/>
<dbReference type="Pfam" id="PF00533">
    <property type="entry name" value="BRCT"/>
    <property type="match status" value="2"/>
</dbReference>
<feature type="domain" description="BRCT" evidence="7">
    <location>
        <begin position="113"/>
        <end position="196"/>
    </location>
</feature>
<evidence type="ECO:0000256" key="2">
    <source>
        <dbReference type="ARBA" id="ARBA00022771"/>
    </source>
</evidence>
<dbReference type="InterPro" id="IPR019787">
    <property type="entry name" value="Znf_PHD-finger"/>
</dbReference>
<feature type="compositionally biased region" description="Polar residues" evidence="5">
    <location>
        <begin position="831"/>
        <end position="852"/>
    </location>
</feature>
<feature type="compositionally biased region" description="Basic and acidic residues" evidence="5">
    <location>
        <begin position="499"/>
        <end position="510"/>
    </location>
</feature>
<dbReference type="Gramene" id="TVU37119">
    <property type="protein sequence ID" value="TVU37119"/>
    <property type="gene ID" value="EJB05_10414"/>
</dbReference>
<feature type="domain" description="PHD-type" evidence="6">
    <location>
        <begin position="1329"/>
        <end position="1387"/>
    </location>
</feature>
<dbReference type="CDD" id="cd17738">
    <property type="entry name" value="BRCT_TopBP1_rpt7"/>
    <property type="match status" value="1"/>
</dbReference>
<feature type="compositionally biased region" description="Polar residues" evidence="5">
    <location>
        <begin position="720"/>
        <end position="733"/>
    </location>
</feature>
<dbReference type="InterPro" id="IPR011011">
    <property type="entry name" value="Znf_FYVE_PHD"/>
</dbReference>
<feature type="compositionally biased region" description="Polar residues" evidence="5">
    <location>
        <begin position="465"/>
        <end position="493"/>
    </location>
</feature>
<keyword evidence="1" id="KW-0479">Metal-binding</keyword>
<dbReference type="FunFam" id="3.40.50.10190:FF:000018">
    <property type="entry name" value="DNA topoisomerase 2-binding protein 1"/>
    <property type="match status" value="1"/>
</dbReference>